<reference evidence="2 3" key="1">
    <citation type="submission" date="2023-08" db="EMBL/GenBank/DDBJ databases">
        <title>Black Yeasts Isolated from many extreme environments.</title>
        <authorList>
            <person name="Coleine C."/>
            <person name="Stajich J.E."/>
            <person name="Selbmann L."/>
        </authorList>
    </citation>
    <scope>NUCLEOTIDE SEQUENCE [LARGE SCALE GENOMIC DNA]</scope>
    <source>
        <strain evidence="2 3">CCFEE 5885</strain>
    </source>
</reference>
<gene>
    <name evidence="2" type="ORF">LTR24_007358</name>
</gene>
<evidence type="ECO:0000256" key="1">
    <source>
        <dbReference type="SAM" id="MobiDB-lite"/>
    </source>
</evidence>
<name>A0ABR0K397_9EURO</name>
<feature type="compositionally biased region" description="Polar residues" evidence="1">
    <location>
        <begin position="124"/>
        <end position="139"/>
    </location>
</feature>
<accession>A0ABR0K397</accession>
<feature type="compositionally biased region" description="Basic and acidic residues" evidence="1">
    <location>
        <begin position="140"/>
        <end position="150"/>
    </location>
</feature>
<feature type="compositionally biased region" description="Polar residues" evidence="1">
    <location>
        <begin position="33"/>
        <end position="49"/>
    </location>
</feature>
<dbReference type="EMBL" id="JAVRRG010000109">
    <property type="protein sequence ID" value="KAK5084946.1"/>
    <property type="molecule type" value="Genomic_DNA"/>
</dbReference>
<proteinExistence type="predicted"/>
<keyword evidence="3" id="KW-1185">Reference proteome</keyword>
<evidence type="ECO:0000313" key="3">
    <source>
        <dbReference type="Proteomes" id="UP001345013"/>
    </source>
</evidence>
<organism evidence="2 3">
    <name type="scientific">Lithohypha guttulata</name>
    <dbReference type="NCBI Taxonomy" id="1690604"/>
    <lineage>
        <taxon>Eukaryota</taxon>
        <taxon>Fungi</taxon>
        <taxon>Dikarya</taxon>
        <taxon>Ascomycota</taxon>
        <taxon>Pezizomycotina</taxon>
        <taxon>Eurotiomycetes</taxon>
        <taxon>Chaetothyriomycetidae</taxon>
        <taxon>Chaetothyriales</taxon>
        <taxon>Trichomeriaceae</taxon>
        <taxon>Lithohypha</taxon>
    </lineage>
</organism>
<comment type="caution">
    <text evidence="2">The sequence shown here is derived from an EMBL/GenBank/DDBJ whole genome shotgun (WGS) entry which is preliminary data.</text>
</comment>
<feature type="region of interest" description="Disordered" evidence="1">
    <location>
        <begin position="111"/>
        <end position="171"/>
    </location>
</feature>
<sequence length="171" mass="17331">MAANLNSENISKITDAEKKLTGSQNPVRGGPTAQAQSNAGEPINSQTLHDITEGEKKVTGSERPVKGGPTSVAQSILSGGDAATSGNTETQTGNLDSSTIHNITEAEKKLTGSDQVVAGGPTAKAQSHAGQSINSQTLHDITEGEKKVTGGDRVAGGPTATAQSELAKSRT</sequence>
<dbReference type="Proteomes" id="UP001345013">
    <property type="component" value="Unassembled WGS sequence"/>
</dbReference>
<feature type="compositionally biased region" description="Basic and acidic residues" evidence="1">
    <location>
        <begin position="50"/>
        <end position="65"/>
    </location>
</feature>
<protein>
    <submittedName>
        <fullName evidence="2">Uncharacterized protein</fullName>
    </submittedName>
</protein>
<feature type="compositionally biased region" description="Polar residues" evidence="1">
    <location>
        <begin position="160"/>
        <end position="171"/>
    </location>
</feature>
<feature type="compositionally biased region" description="Polar residues" evidence="1">
    <location>
        <begin position="84"/>
        <end position="99"/>
    </location>
</feature>
<feature type="region of interest" description="Disordered" evidence="1">
    <location>
        <begin position="1"/>
        <end position="99"/>
    </location>
</feature>
<feature type="compositionally biased region" description="Polar residues" evidence="1">
    <location>
        <begin position="1"/>
        <end position="12"/>
    </location>
</feature>
<evidence type="ECO:0000313" key="2">
    <source>
        <dbReference type="EMBL" id="KAK5084946.1"/>
    </source>
</evidence>